<gene>
    <name evidence="2" type="ORF">FKW77_008829</name>
</gene>
<evidence type="ECO:0000313" key="3">
    <source>
        <dbReference type="Proteomes" id="UP000316270"/>
    </source>
</evidence>
<dbReference type="AlphaFoldDB" id="A0A517L9U6"/>
<dbReference type="OrthoDB" id="10413817at2759"/>
<protein>
    <submittedName>
        <fullName evidence="2">Uncharacterized protein</fullName>
    </submittedName>
</protein>
<proteinExistence type="predicted"/>
<keyword evidence="3" id="KW-1185">Reference proteome</keyword>
<evidence type="ECO:0000256" key="1">
    <source>
        <dbReference type="SAM" id="Coils"/>
    </source>
</evidence>
<organism evidence="2 3">
    <name type="scientific">Venturia effusa</name>
    <dbReference type="NCBI Taxonomy" id="50376"/>
    <lineage>
        <taxon>Eukaryota</taxon>
        <taxon>Fungi</taxon>
        <taxon>Dikarya</taxon>
        <taxon>Ascomycota</taxon>
        <taxon>Pezizomycotina</taxon>
        <taxon>Dothideomycetes</taxon>
        <taxon>Pleosporomycetidae</taxon>
        <taxon>Venturiales</taxon>
        <taxon>Venturiaceae</taxon>
        <taxon>Venturia</taxon>
    </lineage>
</organism>
<reference evidence="2 3" key="1">
    <citation type="submission" date="2019-07" db="EMBL/GenBank/DDBJ databases">
        <title>Finished genome of Venturia effusa.</title>
        <authorList>
            <person name="Young C.A."/>
            <person name="Cox M.P."/>
            <person name="Ganley A.R.D."/>
            <person name="David W.J."/>
        </authorList>
    </citation>
    <scope>NUCLEOTIDE SEQUENCE [LARGE SCALE GENOMIC DNA]</scope>
    <source>
        <strain evidence="3">albino</strain>
    </source>
</reference>
<accession>A0A517L9U6</accession>
<sequence length="111" mass="13165">MSEHEQPTERTLPFLPPMGARYLQLVKDIEDIHDAARDAQDSAVYVEWLKQVFLSWDYHEVIEHLWLVFGDVRLIKGLNEFLKEENRTLREENEKLKRQANQIKELAGDMT</sequence>
<name>A0A517L9U6_9PEZI</name>
<feature type="coiled-coil region" evidence="1">
    <location>
        <begin position="72"/>
        <end position="109"/>
    </location>
</feature>
<evidence type="ECO:0000313" key="2">
    <source>
        <dbReference type="EMBL" id="QDS72404.1"/>
    </source>
</evidence>
<dbReference type="Proteomes" id="UP000316270">
    <property type="component" value="Chromosome 7"/>
</dbReference>
<keyword evidence="1" id="KW-0175">Coiled coil</keyword>
<dbReference type="EMBL" id="CP042191">
    <property type="protein sequence ID" value="QDS72404.1"/>
    <property type="molecule type" value="Genomic_DNA"/>
</dbReference>